<feature type="domain" description="Gamma-glutamylcyclotransferase AIG2-like" evidence="1">
    <location>
        <begin position="7"/>
        <end position="102"/>
    </location>
</feature>
<dbReference type="SUPFAM" id="SSF110857">
    <property type="entry name" value="Gamma-glutamyl cyclotransferase-like"/>
    <property type="match status" value="1"/>
</dbReference>
<keyword evidence="2" id="KW-0808">Transferase</keyword>
<evidence type="ECO:0000259" key="1">
    <source>
        <dbReference type="Pfam" id="PF06094"/>
    </source>
</evidence>
<dbReference type="RefSeq" id="WP_084059817.1">
    <property type="nucleotide sequence ID" value="NZ_FWXO01000001.1"/>
</dbReference>
<organism evidence="2 3">
    <name type="scientific">Cellulophaga tyrosinoxydans</name>
    <dbReference type="NCBI Taxonomy" id="504486"/>
    <lineage>
        <taxon>Bacteria</taxon>
        <taxon>Pseudomonadati</taxon>
        <taxon>Bacteroidota</taxon>
        <taxon>Flavobacteriia</taxon>
        <taxon>Flavobacteriales</taxon>
        <taxon>Flavobacteriaceae</taxon>
        <taxon>Cellulophaga</taxon>
    </lineage>
</organism>
<evidence type="ECO:0000313" key="2">
    <source>
        <dbReference type="EMBL" id="SMC35705.1"/>
    </source>
</evidence>
<sequence length="102" mass="12092">MSNKIVLFSYGSLQKQEVQLSLYKRVLKGNEDQLKGFKLAKKLLYDQYPIIIETKDNTDLISGFVFEITLKELKFTDEYEGEHYRRIQVKLESGREAWCYVM</sequence>
<name>A0A1W1YHQ1_9FLAO</name>
<dbReference type="InterPro" id="IPR013024">
    <property type="entry name" value="GGCT-like"/>
</dbReference>
<dbReference type="Pfam" id="PF06094">
    <property type="entry name" value="GGACT"/>
    <property type="match status" value="1"/>
</dbReference>
<dbReference type="EMBL" id="FWXO01000001">
    <property type="protein sequence ID" value="SMC35705.1"/>
    <property type="molecule type" value="Genomic_DNA"/>
</dbReference>
<protein>
    <submittedName>
        <fullName evidence="2">Uncharacterized conserved protein YtfP, gamma-glutamylcyclotransferase (GGCT)/AIG2-like family</fullName>
    </submittedName>
</protein>
<accession>A0A1W1YHQ1</accession>
<proteinExistence type="predicted"/>
<dbReference type="CDD" id="cd06661">
    <property type="entry name" value="GGCT_like"/>
    <property type="match status" value="1"/>
</dbReference>
<dbReference type="STRING" id="504486.SAMN05660703_0509"/>
<dbReference type="Proteomes" id="UP000192360">
    <property type="component" value="Unassembled WGS sequence"/>
</dbReference>
<gene>
    <name evidence="2" type="ORF">SAMN05660703_0509</name>
</gene>
<dbReference type="AlphaFoldDB" id="A0A1W1YHQ1"/>
<dbReference type="InterPro" id="IPR036568">
    <property type="entry name" value="GGCT-like_sf"/>
</dbReference>
<dbReference type="OrthoDB" id="1121837at2"/>
<dbReference type="Gene3D" id="3.10.490.10">
    <property type="entry name" value="Gamma-glutamyl cyclotransferase-like"/>
    <property type="match status" value="1"/>
</dbReference>
<dbReference type="GO" id="GO:0016740">
    <property type="term" value="F:transferase activity"/>
    <property type="evidence" value="ECO:0007669"/>
    <property type="project" value="UniProtKB-KW"/>
</dbReference>
<dbReference type="InterPro" id="IPR009288">
    <property type="entry name" value="AIG2-like_dom"/>
</dbReference>
<evidence type="ECO:0000313" key="3">
    <source>
        <dbReference type="Proteomes" id="UP000192360"/>
    </source>
</evidence>
<keyword evidence="3" id="KW-1185">Reference proteome</keyword>
<reference evidence="2 3" key="1">
    <citation type="submission" date="2017-04" db="EMBL/GenBank/DDBJ databases">
        <authorList>
            <person name="Afonso C.L."/>
            <person name="Miller P.J."/>
            <person name="Scott M.A."/>
            <person name="Spackman E."/>
            <person name="Goraichik I."/>
            <person name="Dimitrov K.M."/>
            <person name="Suarez D.L."/>
            <person name="Swayne D.E."/>
        </authorList>
    </citation>
    <scope>NUCLEOTIDE SEQUENCE [LARGE SCALE GENOMIC DNA]</scope>
    <source>
        <strain evidence="2 3">DSM 21164</strain>
    </source>
</reference>